<protein>
    <recommendedName>
        <fullName evidence="4">Secreted protein</fullName>
    </recommendedName>
</protein>
<proteinExistence type="predicted"/>
<evidence type="ECO:0000313" key="2">
    <source>
        <dbReference type="EMBL" id="QHT68057.1"/>
    </source>
</evidence>
<organism evidence="2 3">
    <name type="scientific">Rhodocytophaga rosea</name>
    <dbReference type="NCBI Taxonomy" id="2704465"/>
    <lineage>
        <taxon>Bacteria</taxon>
        <taxon>Pseudomonadati</taxon>
        <taxon>Bacteroidota</taxon>
        <taxon>Cytophagia</taxon>
        <taxon>Cytophagales</taxon>
        <taxon>Rhodocytophagaceae</taxon>
        <taxon>Rhodocytophaga</taxon>
    </lineage>
</organism>
<dbReference type="AlphaFoldDB" id="A0A6C0GJD9"/>
<accession>A0A6C0GJD9</accession>
<evidence type="ECO:0000256" key="1">
    <source>
        <dbReference type="SAM" id="SignalP"/>
    </source>
</evidence>
<dbReference type="RefSeq" id="WP_162444077.1">
    <property type="nucleotide sequence ID" value="NZ_CP048222.1"/>
</dbReference>
<gene>
    <name evidence="2" type="ORF">GXP67_16125</name>
</gene>
<dbReference type="KEGG" id="rhoz:GXP67_16125"/>
<keyword evidence="1" id="KW-0732">Signal</keyword>
<dbReference type="EMBL" id="CP048222">
    <property type="protein sequence ID" value="QHT68057.1"/>
    <property type="molecule type" value="Genomic_DNA"/>
</dbReference>
<keyword evidence="3" id="KW-1185">Reference proteome</keyword>
<reference evidence="2 3" key="1">
    <citation type="submission" date="2020-01" db="EMBL/GenBank/DDBJ databases">
        <authorList>
            <person name="Kim M.K."/>
        </authorList>
    </citation>
    <scope>NUCLEOTIDE SEQUENCE [LARGE SCALE GENOMIC DNA]</scope>
    <source>
        <strain evidence="2 3">172606-1</strain>
    </source>
</reference>
<evidence type="ECO:0008006" key="4">
    <source>
        <dbReference type="Google" id="ProtNLM"/>
    </source>
</evidence>
<sequence length="127" mass="14707">MRNIVLLLLLFSFLPFSSKGTAQRPDLLIYQGDTLALYANPLEAYYTEQNPRPRNFGINSCWSTACWRGYQALWEIREDHLYLLAIMDCCYRNDYKITATSLDSLEDKLPAELLMKLSSLQGEEIDE</sequence>
<name>A0A6C0GJD9_9BACT</name>
<dbReference type="Proteomes" id="UP000480178">
    <property type="component" value="Chromosome"/>
</dbReference>
<feature type="signal peptide" evidence="1">
    <location>
        <begin position="1"/>
        <end position="22"/>
    </location>
</feature>
<evidence type="ECO:0000313" key="3">
    <source>
        <dbReference type="Proteomes" id="UP000480178"/>
    </source>
</evidence>
<feature type="chain" id="PRO_5025588091" description="Secreted protein" evidence="1">
    <location>
        <begin position="23"/>
        <end position="127"/>
    </location>
</feature>